<sequence length="60" mass="6831">MHNKSVAELSRELESGRISSVELTQQFLDRLKTEDGKYNSFITISEEQALAEARAADEMR</sequence>
<dbReference type="SUPFAM" id="SSF75304">
    <property type="entry name" value="Amidase signature (AS) enzymes"/>
    <property type="match status" value="1"/>
</dbReference>
<dbReference type="GO" id="GO:0016740">
    <property type="term" value="F:transferase activity"/>
    <property type="evidence" value="ECO:0007669"/>
    <property type="project" value="UniProtKB-KW"/>
</dbReference>
<dbReference type="AlphaFoldDB" id="A0A3B8WJT8"/>
<dbReference type="Gene3D" id="3.90.1300.10">
    <property type="entry name" value="Amidase signature (AS) domain"/>
    <property type="match status" value="1"/>
</dbReference>
<feature type="non-terminal residue" evidence="1">
    <location>
        <position position="60"/>
    </location>
</feature>
<gene>
    <name evidence="1" type="ORF">DCF82_03815</name>
</gene>
<proteinExistence type="predicted"/>
<evidence type="ECO:0000313" key="2">
    <source>
        <dbReference type="Proteomes" id="UP000261325"/>
    </source>
</evidence>
<dbReference type="EMBL" id="DLYI01000043">
    <property type="protein sequence ID" value="HAC26935.1"/>
    <property type="molecule type" value="Genomic_DNA"/>
</dbReference>
<protein>
    <submittedName>
        <fullName evidence="1">Asp-tRNA(Asn)/Glu-tRNA(Gln) amidotransferase GatCAB subunit A</fullName>
    </submittedName>
</protein>
<organism evidence="1 2">
    <name type="scientific">Marinobacter nauticus</name>
    <name type="common">Marinobacter hydrocarbonoclasticus</name>
    <name type="synonym">Marinobacter aquaeolei</name>
    <dbReference type="NCBI Taxonomy" id="2743"/>
    <lineage>
        <taxon>Bacteria</taxon>
        <taxon>Pseudomonadati</taxon>
        <taxon>Pseudomonadota</taxon>
        <taxon>Gammaproteobacteria</taxon>
        <taxon>Pseudomonadales</taxon>
        <taxon>Marinobacteraceae</taxon>
        <taxon>Marinobacter</taxon>
    </lineage>
</organism>
<dbReference type="Proteomes" id="UP000261325">
    <property type="component" value="Unassembled WGS sequence"/>
</dbReference>
<keyword evidence="1" id="KW-0808">Transferase</keyword>
<comment type="caution">
    <text evidence="1">The sequence shown here is derived from an EMBL/GenBank/DDBJ whole genome shotgun (WGS) entry which is preliminary data.</text>
</comment>
<evidence type="ECO:0000313" key="1">
    <source>
        <dbReference type="EMBL" id="HAC26935.1"/>
    </source>
</evidence>
<name>A0A3B8WJT8_MARNT</name>
<accession>A0A3B8WJT8</accession>
<dbReference type="InterPro" id="IPR036928">
    <property type="entry name" value="AS_sf"/>
</dbReference>
<reference evidence="1 2" key="1">
    <citation type="journal article" date="2018" name="Nat. Biotechnol.">
        <title>A standardized bacterial taxonomy based on genome phylogeny substantially revises the tree of life.</title>
        <authorList>
            <person name="Parks D.H."/>
            <person name="Chuvochina M."/>
            <person name="Waite D.W."/>
            <person name="Rinke C."/>
            <person name="Skarshewski A."/>
            <person name="Chaumeil P.A."/>
            <person name="Hugenholtz P."/>
        </authorList>
    </citation>
    <scope>NUCLEOTIDE SEQUENCE [LARGE SCALE GENOMIC DNA]</scope>
    <source>
        <strain evidence="1">UBA9049</strain>
    </source>
</reference>